<feature type="binding site" evidence="15">
    <location>
        <position position="124"/>
    </location>
    <ligand>
        <name>Mg(2+)</name>
        <dbReference type="ChEBI" id="CHEBI:18420"/>
    </ligand>
</feature>
<dbReference type="GO" id="GO:0004525">
    <property type="term" value="F:ribonuclease III activity"/>
    <property type="evidence" value="ECO:0007669"/>
    <property type="project" value="UniProtKB-UniRule"/>
</dbReference>
<dbReference type="CDD" id="cd10845">
    <property type="entry name" value="DSRM_RNAse_III_family"/>
    <property type="match status" value="1"/>
</dbReference>
<comment type="subcellular location">
    <subcellularLocation>
        <location evidence="2 15">Cytoplasm</location>
    </subcellularLocation>
</comment>
<evidence type="ECO:0000256" key="14">
    <source>
        <dbReference type="ARBA" id="ARBA00022884"/>
    </source>
</evidence>
<feature type="active site" evidence="15">
    <location>
        <position position="124"/>
    </location>
</feature>
<dbReference type="EMBL" id="RBIG01000001">
    <property type="protein sequence ID" value="RKQ72916.1"/>
    <property type="molecule type" value="Genomic_DNA"/>
</dbReference>
<dbReference type="CDD" id="cd00593">
    <property type="entry name" value="RIBOc"/>
    <property type="match status" value="1"/>
</dbReference>
<dbReference type="GO" id="GO:0003725">
    <property type="term" value="F:double-stranded RNA binding"/>
    <property type="evidence" value="ECO:0007669"/>
    <property type="project" value="TreeGrafter"/>
</dbReference>
<dbReference type="SMART" id="SM00535">
    <property type="entry name" value="RIBOc"/>
    <property type="match status" value="1"/>
</dbReference>
<comment type="subunit">
    <text evidence="4 15">Homodimer.</text>
</comment>
<dbReference type="Pfam" id="PF00035">
    <property type="entry name" value="dsrm"/>
    <property type="match status" value="1"/>
</dbReference>
<dbReference type="GO" id="GO:0010468">
    <property type="term" value="P:regulation of gene expression"/>
    <property type="evidence" value="ECO:0007669"/>
    <property type="project" value="TreeGrafter"/>
</dbReference>
<dbReference type="RefSeq" id="WP_121217578.1">
    <property type="nucleotide sequence ID" value="NZ_RBIG01000001.1"/>
</dbReference>
<feature type="region of interest" description="Disordered" evidence="16">
    <location>
        <begin position="201"/>
        <end position="233"/>
    </location>
</feature>
<evidence type="ECO:0000313" key="20">
    <source>
        <dbReference type="Proteomes" id="UP000277424"/>
    </source>
</evidence>
<feature type="domain" description="RNase III" evidence="18">
    <location>
        <begin position="10"/>
        <end position="135"/>
    </location>
</feature>
<comment type="caution">
    <text evidence="19">The sequence shown here is derived from an EMBL/GenBank/DDBJ whole genome shotgun (WGS) entry which is preliminary data.</text>
</comment>
<dbReference type="Proteomes" id="UP000277424">
    <property type="component" value="Unassembled WGS sequence"/>
</dbReference>
<keyword evidence="13 15" id="KW-0460">Magnesium</keyword>
<dbReference type="InterPro" id="IPR000999">
    <property type="entry name" value="RNase_III_dom"/>
</dbReference>
<dbReference type="GO" id="GO:0005737">
    <property type="term" value="C:cytoplasm"/>
    <property type="evidence" value="ECO:0007669"/>
    <property type="project" value="UniProtKB-SubCell"/>
</dbReference>
<evidence type="ECO:0000256" key="11">
    <source>
        <dbReference type="ARBA" id="ARBA00022759"/>
    </source>
</evidence>
<feature type="active site" evidence="15">
    <location>
        <position position="52"/>
    </location>
</feature>
<evidence type="ECO:0000256" key="15">
    <source>
        <dbReference type="HAMAP-Rule" id="MF_00104"/>
    </source>
</evidence>
<dbReference type="OrthoDB" id="9805026at2"/>
<dbReference type="FunFam" id="1.10.1520.10:FF:000001">
    <property type="entry name" value="Ribonuclease 3"/>
    <property type="match status" value="1"/>
</dbReference>
<comment type="similarity">
    <text evidence="3">Belongs to the ribonuclease III family.</text>
</comment>
<dbReference type="Gene3D" id="3.30.160.20">
    <property type="match status" value="1"/>
</dbReference>
<dbReference type="GO" id="GO:0046872">
    <property type="term" value="F:metal ion binding"/>
    <property type="evidence" value="ECO:0007669"/>
    <property type="project" value="UniProtKB-KW"/>
</dbReference>
<evidence type="ECO:0000256" key="13">
    <source>
        <dbReference type="ARBA" id="ARBA00022842"/>
    </source>
</evidence>
<dbReference type="SMART" id="SM00358">
    <property type="entry name" value="DSRM"/>
    <property type="match status" value="1"/>
</dbReference>
<feature type="region of interest" description="Disordered" evidence="16">
    <location>
        <begin position="154"/>
        <end position="186"/>
    </location>
</feature>
<keyword evidence="14 15" id="KW-0694">RNA-binding</keyword>
<comment type="cofactor">
    <cofactor evidence="15">
        <name>Mg(2+)</name>
        <dbReference type="ChEBI" id="CHEBI:18420"/>
    </cofactor>
</comment>
<evidence type="ECO:0000256" key="6">
    <source>
        <dbReference type="ARBA" id="ARBA00022552"/>
    </source>
</evidence>
<keyword evidence="7 15" id="KW-0507">mRNA processing</keyword>
<organism evidence="19 20">
    <name type="scientific">Oceanibaculum indicum</name>
    <dbReference type="NCBI Taxonomy" id="526216"/>
    <lineage>
        <taxon>Bacteria</taxon>
        <taxon>Pseudomonadati</taxon>
        <taxon>Pseudomonadota</taxon>
        <taxon>Alphaproteobacteria</taxon>
        <taxon>Rhodospirillales</taxon>
        <taxon>Oceanibaculaceae</taxon>
        <taxon>Oceanibaculum</taxon>
    </lineage>
</organism>
<evidence type="ECO:0000259" key="18">
    <source>
        <dbReference type="PROSITE" id="PS50142"/>
    </source>
</evidence>
<feature type="binding site" evidence="15">
    <location>
        <position position="121"/>
    </location>
    <ligand>
        <name>Mg(2+)</name>
        <dbReference type="ChEBI" id="CHEBI:18420"/>
    </ligand>
</feature>
<evidence type="ECO:0000256" key="9">
    <source>
        <dbReference type="ARBA" id="ARBA00022722"/>
    </source>
</evidence>
<keyword evidence="15" id="KW-0699">rRNA-binding</keyword>
<keyword evidence="5 15" id="KW-0963">Cytoplasm</keyword>
<comment type="function">
    <text evidence="15">Digests double-stranded RNA. Involved in the processing of primary rRNA transcript to yield the immediate precursors to the large and small rRNAs (23S and 16S). Processes some mRNAs, and tRNAs when they are encoded in the rRNA operon. Processes pre-crRNA and tracrRNA of type II CRISPR loci if present in the organism.</text>
</comment>
<keyword evidence="11 15" id="KW-0255">Endonuclease</keyword>
<dbReference type="PROSITE" id="PS00517">
    <property type="entry name" value="RNASE_3_1"/>
    <property type="match status" value="1"/>
</dbReference>
<evidence type="ECO:0000256" key="5">
    <source>
        <dbReference type="ARBA" id="ARBA00022490"/>
    </source>
</evidence>
<evidence type="ECO:0000256" key="12">
    <source>
        <dbReference type="ARBA" id="ARBA00022801"/>
    </source>
</evidence>
<dbReference type="InterPro" id="IPR011907">
    <property type="entry name" value="RNase_III"/>
</dbReference>
<dbReference type="GO" id="GO:0019843">
    <property type="term" value="F:rRNA binding"/>
    <property type="evidence" value="ECO:0007669"/>
    <property type="project" value="UniProtKB-KW"/>
</dbReference>
<evidence type="ECO:0000256" key="1">
    <source>
        <dbReference type="ARBA" id="ARBA00000109"/>
    </source>
</evidence>
<dbReference type="GO" id="GO:0006364">
    <property type="term" value="P:rRNA processing"/>
    <property type="evidence" value="ECO:0007669"/>
    <property type="project" value="UniProtKB-UniRule"/>
</dbReference>
<keyword evidence="12 15" id="KW-0378">Hydrolase</keyword>
<dbReference type="GO" id="GO:0042802">
    <property type="term" value="F:identical protein binding"/>
    <property type="evidence" value="ECO:0007669"/>
    <property type="project" value="UniProtKB-ARBA"/>
</dbReference>
<keyword evidence="6 15" id="KW-0698">rRNA processing</keyword>
<evidence type="ECO:0000256" key="8">
    <source>
        <dbReference type="ARBA" id="ARBA00022694"/>
    </source>
</evidence>
<keyword evidence="8 15" id="KW-0819">tRNA processing</keyword>
<evidence type="ECO:0000256" key="7">
    <source>
        <dbReference type="ARBA" id="ARBA00022664"/>
    </source>
</evidence>
<dbReference type="SUPFAM" id="SSF69065">
    <property type="entry name" value="RNase III domain-like"/>
    <property type="match status" value="1"/>
</dbReference>
<accession>A0A420WPX2</accession>
<dbReference type="InterPro" id="IPR036389">
    <property type="entry name" value="RNase_III_sf"/>
</dbReference>
<protein>
    <recommendedName>
        <fullName evidence="15">Ribonuclease 3</fullName>
        <ecNumber evidence="15">3.1.26.3</ecNumber>
    </recommendedName>
    <alternativeName>
        <fullName evidence="15">Ribonuclease III</fullName>
        <shortName evidence="15">RNase III</shortName>
    </alternativeName>
</protein>
<dbReference type="InterPro" id="IPR014720">
    <property type="entry name" value="dsRBD_dom"/>
</dbReference>
<keyword evidence="10 15" id="KW-0479">Metal-binding</keyword>
<evidence type="ECO:0000256" key="10">
    <source>
        <dbReference type="ARBA" id="ARBA00022723"/>
    </source>
</evidence>
<dbReference type="PANTHER" id="PTHR11207:SF0">
    <property type="entry name" value="RIBONUCLEASE 3"/>
    <property type="match status" value="1"/>
</dbReference>
<reference evidence="19 20" key="1">
    <citation type="submission" date="2018-10" db="EMBL/GenBank/DDBJ databases">
        <title>Comparative analysis of microorganisms from saline springs in Andes Mountain Range, Colombia.</title>
        <authorList>
            <person name="Rubin E."/>
        </authorList>
    </citation>
    <scope>NUCLEOTIDE SEQUENCE [LARGE SCALE GENOMIC DNA]</scope>
    <source>
        <strain evidence="19 20">USBA 36</strain>
    </source>
</reference>
<comment type="catalytic activity">
    <reaction evidence="1 15">
        <text>Endonucleolytic cleavage to 5'-phosphomonoester.</text>
        <dbReference type="EC" id="3.1.26.3"/>
    </reaction>
</comment>
<dbReference type="Gene3D" id="1.10.1520.10">
    <property type="entry name" value="Ribonuclease III domain"/>
    <property type="match status" value="1"/>
</dbReference>
<dbReference type="GO" id="GO:0008033">
    <property type="term" value="P:tRNA processing"/>
    <property type="evidence" value="ECO:0007669"/>
    <property type="project" value="UniProtKB-KW"/>
</dbReference>
<evidence type="ECO:0000256" key="3">
    <source>
        <dbReference type="ARBA" id="ARBA00010183"/>
    </source>
</evidence>
<sequence>MAQSATDTDIGTLAARLGHDFARPALLTEALTHLSATERRSAAYERLEFLGDRVLGLIVAEALLERFPKEREGDIAKRHVGLVRREALAQVARTIRLGDHLKLSRSEADAGGRDNDALLADALEAVIAALYLDGGLEAARSFVLREWEVQLADSGRPPQDAKTGLQEWAQGRGLPLPGYREVGREGPAHQPVFTVEVTVKGQEPAEGTGPSKRVAEQQAAQALLDRVTKGKGT</sequence>
<dbReference type="EC" id="3.1.26.3" evidence="15"/>
<dbReference type="PROSITE" id="PS50137">
    <property type="entry name" value="DS_RBD"/>
    <property type="match status" value="1"/>
</dbReference>
<proteinExistence type="inferred from homology"/>
<name>A0A420WPX2_9PROT</name>
<evidence type="ECO:0000259" key="17">
    <source>
        <dbReference type="PROSITE" id="PS50137"/>
    </source>
</evidence>
<keyword evidence="9 15" id="KW-0540">Nuclease</keyword>
<evidence type="ECO:0000256" key="4">
    <source>
        <dbReference type="ARBA" id="ARBA00011738"/>
    </source>
</evidence>
<evidence type="ECO:0000313" key="19">
    <source>
        <dbReference type="EMBL" id="RKQ72916.1"/>
    </source>
</evidence>
<dbReference type="PROSITE" id="PS50142">
    <property type="entry name" value="RNASE_3_2"/>
    <property type="match status" value="1"/>
</dbReference>
<dbReference type="HAMAP" id="MF_00104">
    <property type="entry name" value="RNase_III"/>
    <property type="match status" value="1"/>
</dbReference>
<evidence type="ECO:0000256" key="2">
    <source>
        <dbReference type="ARBA" id="ARBA00004496"/>
    </source>
</evidence>
<evidence type="ECO:0000256" key="16">
    <source>
        <dbReference type="SAM" id="MobiDB-lite"/>
    </source>
</evidence>
<dbReference type="SUPFAM" id="SSF54768">
    <property type="entry name" value="dsRNA-binding domain-like"/>
    <property type="match status" value="1"/>
</dbReference>
<feature type="domain" description="DRBM" evidence="17">
    <location>
        <begin position="160"/>
        <end position="229"/>
    </location>
</feature>
<dbReference type="GO" id="GO:0006397">
    <property type="term" value="P:mRNA processing"/>
    <property type="evidence" value="ECO:0007669"/>
    <property type="project" value="UniProtKB-UniRule"/>
</dbReference>
<feature type="binding site" evidence="15">
    <location>
        <position position="48"/>
    </location>
    <ligand>
        <name>Mg(2+)</name>
        <dbReference type="ChEBI" id="CHEBI:18420"/>
    </ligand>
</feature>
<dbReference type="PANTHER" id="PTHR11207">
    <property type="entry name" value="RIBONUCLEASE III"/>
    <property type="match status" value="1"/>
</dbReference>
<dbReference type="Pfam" id="PF14622">
    <property type="entry name" value="Ribonucleas_3_3"/>
    <property type="match status" value="1"/>
</dbReference>
<gene>
    <name evidence="15" type="primary">rnc</name>
    <name evidence="19" type="ORF">BCL74_0686</name>
</gene>
<dbReference type="NCBIfam" id="TIGR02191">
    <property type="entry name" value="RNaseIII"/>
    <property type="match status" value="1"/>
</dbReference>
<dbReference type="FunFam" id="3.30.160.20:FF:000003">
    <property type="entry name" value="Ribonuclease 3"/>
    <property type="match status" value="1"/>
</dbReference>
<dbReference type="AlphaFoldDB" id="A0A420WPX2"/>